<keyword evidence="8" id="KW-0966">Cell projection</keyword>
<feature type="transmembrane region" description="Helical" evidence="7">
    <location>
        <begin position="69"/>
        <end position="93"/>
    </location>
</feature>
<keyword evidence="8" id="KW-0969">Cilium</keyword>
<gene>
    <name evidence="8" type="ORF">A374_12380</name>
</gene>
<dbReference type="GO" id="GO:0016020">
    <property type="term" value="C:membrane"/>
    <property type="evidence" value="ECO:0007669"/>
    <property type="project" value="InterPro"/>
</dbReference>
<evidence type="ECO:0000256" key="1">
    <source>
        <dbReference type="ARBA" id="ARBA00004236"/>
    </source>
</evidence>
<dbReference type="EMBL" id="AKKV01000027">
    <property type="protein sequence ID" value="EIT85094.1"/>
    <property type="molecule type" value="Genomic_DNA"/>
</dbReference>
<comment type="subcellular location">
    <subcellularLocation>
        <location evidence="1">Cell membrane</location>
    </subcellularLocation>
</comment>
<comment type="caution">
    <text evidence="8">The sequence shown here is derived from an EMBL/GenBank/DDBJ whole genome shotgun (WGS) entry which is preliminary data.</text>
</comment>
<dbReference type="GO" id="GO:0044781">
    <property type="term" value="P:bacterial-type flagellum organization"/>
    <property type="evidence" value="ECO:0007669"/>
    <property type="project" value="InterPro"/>
</dbReference>
<keyword evidence="4 7" id="KW-1133">Transmembrane helix</keyword>
<protein>
    <submittedName>
        <fullName evidence="8">Flagellar biosynthetic protein</fullName>
    </submittedName>
</protein>
<dbReference type="PATRIC" id="fig|1196324.3.peg.2532"/>
<evidence type="ECO:0000256" key="4">
    <source>
        <dbReference type="ARBA" id="ARBA00022989"/>
    </source>
</evidence>
<sequence length="220" mass="24357">MVMIKNKLYISLLCLFIVCVGVVSPRAVIKAEAACLTVYECTDHAKEKEDKQTGALEEQSTKDLYGNGFVAMFKVIAALIFVIGLLYGVLKFLKKRSKGFKEKQGMNTLVGVGLGGNKSIQAVKVGSAVFIVGIGENITLLKEVVDPQEVEQWLLSPNRTQTTTERPHSFFGRKGKKGPSRFSVELKTRLRQINDERSSFVQKLSKEGKTHEQSTAKDQS</sequence>
<dbReference type="eggNOG" id="COG3190">
    <property type="taxonomic scope" value="Bacteria"/>
</dbReference>
<keyword evidence="8" id="KW-0282">Flagellum</keyword>
<dbReference type="Proteomes" id="UP000004080">
    <property type="component" value="Unassembled WGS sequence"/>
</dbReference>
<evidence type="ECO:0000256" key="3">
    <source>
        <dbReference type="ARBA" id="ARBA00022692"/>
    </source>
</evidence>
<dbReference type="RefSeq" id="WP_007202554.1">
    <property type="nucleotide sequence ID" value="NZ_AKKV01000027.1"/>
</dbReference>
<evidence type="ECO:0000256" key="6">
    <source>
        <dbReference type="SAM" id="MobiDB-lite"/>
    </source>
</evidence>
<dbReference type="STRING" id="1196324.A374_12380"/>
<dbReference type="OrthoDB" id="2376965at2"/>
<name>I8AI15_9BACL</name>
<dbReference type="Pfam" id="PF04347">
    <property type="entry name" value="FliO"/>
    <property type="match status" value="1"/>
</dbReference>
<feature type="region of interest" description="Disordered" evidence="6">
    <location>
        <begin position="162"/>
        <end position="181"/>
    </location>
</feature>
<keyword evidence="5 7" id="KW-0472">Membrane</keyword>
<evidence type="ECO:0000256" key="5">
    <source>
        <dbReference type="ARBA" id="ARBA00023136"/>
    </source>
</evidence>
<organism evidence="8 9">
    <name type="scientific">Fictibacillus macauensis ZFHKF-1</name>
    <dbReference type="NCBI Taxonomy" id="1196324"/>
    <lineage>
        <taxon>Bacteria</taxon>
        <taxon>Bacillati</taxon>
        <taxon>Bacillota</taxon>
        <taxon>Bacilli</taxon>
        <taxon>Bacillales</taxon>
        <taxon>Fictibacillaceae</taxon>
        <taxon>Fictibacillus</taxon>
    </lineage>
</organism>
<dbReference type="InterPro" id="IPR022781">
    <property type="entry name" value="Flagellar_biosynth_FliO"/>
</dbReference>
<keyword evidence="2" id="KW-1003">Cell membrane</keyword>
<keyword evidence="3 7" id="KW-0812">Transmembrane</keyword>
<evidence type="ECO:0000256" key="7">
    <source>
        <dbReference type="SAM" id="Phobius"/>
    </source>
</evidence>
<proteinExistence type="predicted"/>
<keyword evidence="9" id="KW-1185">Reference proteome</keyword>
<dbReference type="AlphaFoldDB" id="I8AI15"/>
<evidence type="ECO:0000313" key="8">
    <source>
        <dbReference type="EMBL" id="EIT85094.1"/>
    </source>
</evidence>
<evidence type="ECO:0000256" key="2">
    <source>
        <dbReference type="ARBA" id="ARBA00022475"/>
    </source>
</evidence>
<accession>I8AI15</accession>
<reference evidence="8 9" key="1">
    <citation type="journal article" date="2012" name="J. Bacteriol.">
        <title>Genome of Bacillus macauensis ZFHKF-1, a Long-Chain-Forming Bacterium.</title>
        <authorList>
            <person name="Cai L."/>
            <person name="Zhang T."/>
        </authorList>
    </citation>
    <scope>NUCLEOTIDE SEQUENCE [LARGE SCALE GENOMIC DNA]</scope>
    <source>
        <strain evidence="8 9">ZFHKF-1</strain>
    </source>
</reference>
<evidence type="ECO:0000313" key="9">
    <source>
        <dbReference type="Proteomes" id="UP000004080"/>
    </source>
</evidence>
<feature type="region of interest" description="Disordered" evidence="6">
    <location>
        <begin position="197"/>
        <end position="220"/>
    </location>
</feature>